<evidence type="ECO:0000256" key="2">
    <source>
        <dbReference type="ARBA" id="ARBA00022475"/>
    </source>
</evidence>
<dbReference type="PANTHER" id="PTHR33908">
    <property type="entry name" value="MANNOSYLTRANSFERASE YKCB-RELATED"/>
    <property type="match status" value="1"/>
</dbReference>
<dbReference type="GO" id="GO:0005886">
    <property type="term" value="C:plasma membrane"/>
    <property type="evidence" value="ECO:0007669"/>
    <property type="project" value="UniProtKB-SubCell"/>
</dbReference>
<feature type="transmembrane region" description="Helical" evidence="8">
    <location>
        <begin position="349"/>
        <end position="366"/>
    </location>
</feature>
<protein>
    <recommendedName>
        <fullName evidence="9">Glycosyltransferase RgtA/B/C/D-like domain-containing protein</fullName>
    </recommendedName>
</protein>
<gene>
    <name evidence="10" type="ORF">A3H64_03555</name>
</gene>
<feature type="transmembrane region" description="Helical" evidence="8">
    <location>
        <begin position="297"/>
        <end position="314"/>
    </location>
</feature>
<evidence type="ECO:0000256" key="4">
    <source>
        <dbReference type="ARBA" id="ARBA00022679"/>
    </source>
</evidence>
<evidence type="ECO:0000256" key="8">
    <source>
        <dbReference type="SAM" id="Phobius"/>
    </source>
</evidence>
<evidence type="ECO:0000313" key="10">
    <source>
        <dbReference type="EMBL" id="OGZ55417.1"/>
    </source>
</evidence>
<keyword evidence="7 8" id="KW-0472">Membrane</keyword>
<keyword evidence="2" id="KW-1003">Cell membrane</keyword>
<evidence type="ECO:0000259" key="9">
    <source>
        <dbReference type="Pfam" id="PF13231"/>
    </source>
</evidence>
<feature type="transmembrane region" description="Helical" evidence="8">
    <location>
        <begin position="264"/>
        <end position="285"/>
    </location>
</feature>
<feature type="domain" description="Glycosyltransferase RgtA/B/C/D-like" evidence="9">
    <location>
        <begin position="83"/>
        <end position="220"/>
    </location>
</feature>
<dbReference type="Proteomes" id="UP000178186">
    <property type="component" value="Unassembled WGS sequence"/>
</dbReference>
<keyword evidence="5 8" id="KW-0812">Transmembrane</keyword>
<evidence type="ECO:0000256" key="7">
    <source>
        <dbReference type="ARBA" id="ARBA00023136"/>
    </source>
</evidence>
<evidence type="ECO:0000256" key="1">
    <source>
        <dbReference type="ARBA" id="ARBA00004651"/>
    </source>
</evidence>
<feature type="transmembrane region" description="Helical" evidence="8">
    <location>
        <begin position="169"/>
        <end position="200"/>
    </location>
</feature>
<comment type="caution">
    <text evidence="10">The sequence shown here is derived from an EMBL/GenBank/DDBJ whole genome shotgun (WGS) entry which is preliminary data.</text>
</comment>
<dbReference type="PANTHER" id="PTHR33908:SF11">
    <property type="entry name" value="MEMBRANE PROTEIN"/>
    <property type="match status" value="1"/>
</dbReference>
<dbReference type="GO" id="GO:0016763">
    <property type="term" value="F:pentosyltransferase activity"/>
    <property type="evidence" value="ECO:0007669"/>
    <property type="project" value="TreeGrafter"/>
</dbReference>
<feature type="transmembrane region" description="Helical" evidence="8">
    <location>
        <begin position="147"/>
        <end position="163"/>
    </location>
</feature>
<dbReference type="InterPro" id="IPR050297">
    <property type="entry name" value="LipidA_mod_glycosyltrf_83"/>
</dbReference>
<feature type="transmembrane region" description="Helical" evidence="8">
    <location>
        <begin position="122"/>
        <end position="140"/>
    </location>
</feature>
<feature type="transmembrane region" description="Helical" evidence="8">
    <location>
        <begin position="68"/>
        <end position="90"/>
    </location>
</feature>
<keyword evidence="4" id="KW-0808">Transferase</keyword>
<reference evidence="10 11" key="1">
    <citation type="journal article" date="2016" name="Nat. Commun.">
        <title>Thousands of microbial genomes shed light on interconnected biogeochemical processes in an aquifer system.</title>
        <authorList>
            <person name="Anantharaman K."/>
            <person name="Brown C.T."/>
            <person name="Hug L.A."/>
            <person name="Sharon I."/>
            <person name="Castelle C.J."/>
            <person name="Probst A.J."/>
            <person name="Thomas B.C."/>
            <person name="Singh A."/>
            <person name="Wilkins M.J."/>
            <person name="Karaoz U."/>
            <person name="Brodie E.L."/>
            <person name="Williams K.H."/>
            <person name="Hubbard S.S."/>
            <person name="Banfield J.F."/>
        </authorList>
    </citation>
    <scope>NUCLEOTIDE SEQUENCE [LARGE SCALE GENOMIC DNA]</scope>
</reference>
<accession>A0A1G2GYX7</accession>
<comment type="subcellular location">
    <subcellularLocation>
        <location evidence="1">Cell membrane</location>
        <topology evidence="1">Multi-pass membrane protein</topology>
    </subcellularLocation>
</comment>
<dbReference type="Pfam" id="PF13231">
    <property type="entry name" value="PMT_2"/>
    <property type="match status" value="1"/>
</dbReference>
<feature type="transmembrane region" description="Helical" evidence="8">
    <location>
        <begin position="212"/>
        <end position="232"/>
    </location>
</feature>
<organism evidence="10 11">
    <name type="scientific">Candidatus Ryanbacteria bacterium RIFCSPLOWO2_02_FULL_45_11c</name>
    <dbReference type="NCBI Taxonomy" id="1802128"/>
    <lineage>
        <taxon>Bacteria</taxon>
        <taxon>Candidatus Ryaniibacteriota</taxon>
    </lineage>
</organism>
<dbReference type="AlphaFoldDB" id="A0A1G2GYX7"/>
<feature type="transmembrane region" description="Helical" evidence="8">
    <location>
        <begin position="320"/>
        <end position="342"/>
    </location>
</feature>
<evidence type="ECO:0000256" key="6">
    <source>
        <dbReference type="ARBA" id="ARBA00022989"/>
    </source>
</evidence>
<sequence>MLAVALKNKPLWILLLVLFFLATWSPTGTFVEFPKYWHDEAFAMEQARTFLELGRLDFIVAPNTPSGMAIALSANGPPLSIPLAGVFYLFGIGLLQARVYMLFWLIAVTIAVYLFLKKTFDTPSAVAGTLLMATFASFYANGRTATGDIPGLFFCVIALYFFVHKRQYAWSGIFFALAAVTKTSAFHMALPAAGIVLLFFEKKLFFLPAIRFGTGALLVILMWFLILLPYPYSLSDLTPLIEFYQNPTHKASLLEQFSGGIPSLLFSSTIGYFGILALIVFVAFFKSRRTMSDAQKRVYVFVATYAVLQAIVFLRSPGWIRYLVALEIFILMLLFPALSALAPSKKISYALVGFLAGFQFAHYLSFSNILPRADITPHVAALNQLLDEHTGSTIGFIDNLMTSAFIPSSKKFNYIHFGGSTAGAHPFTLPQEEWPDFMDSIGPEYAHIQEYFYEPFYLSDGEIVFRKK</sequence>
<evidence type="ECO:0000313" key="11">
    <source>
        <dbReference type="Proteomes" id="UP000178186"/>
    </source>
</evidence>
<proteinExistence type="predicted"/>
<evidence type="ECO:0000256" key="3">
    <source>
        <dbReference type="ARBA" id="ARBA00022676"/>
    </source>
</evidence>
<keyword evidence="3" id="KW-0328">Glycosyltransferase</keyword>
<feature type="transmembrane region" description="Helical" evidence="8">
    <location>
        <begin position="97"/>
        <end position="116"/>
    </location>
</feature>
<keyword evidence="6 8" id="KW-1133">Transmembrane helix</keyword>
<evidence type="ECO:0000256" key="5">
    <source>
        <dbReference type="ARBA" id="ARBA00022692"/>
    </source>
</evidence>
<dbReference type="InterPro" id="IPR038731">
    <property type="entry name" value="RgtA/B/C-like"/>
</dbReference>
<name>A0A1G2GYX7_9BACT</name>
<dbReference type="EMBL" id="MHNY01000028">
    <property type="protein sequence ID" value="OGZ55417.1"/>
    <property type="molecule type" value="Genomic_DNA"/>
</dbReference>
<dbReference type="STRING" id="1802128.A3H64_03555"/>
<dbReference type="GO" id="GO:0009103">
    <property type="term" value="P:lipopolysaccharide biosynthetic process"/>
    <property type="evidence" value="ECO:0007669"/>
    <property type="project" value="UniProtKB-ARBA"/>
</dbReference>